<keyword evidence="8" id="KW-1185">Reference proteome</keyword>
<evidence type="ECO:0000256" key="2">
    <source>
        <dbReference type="ARBA" id="ARBA00023002"/>
    </source>
</evidence>
<keyword evidence="2" id="KW-0560">Oxidoreductase</keyword>
<dbReference type="InterPro" id="IPR015815">
    <property type="entry name" value="HIBADH-related"/>
</dbReference>
<organism evidence="7 8">
    <name type="scientific">Marinococcus luteus</name>
    <dbReference type="NCBI Taxonomy" id="1122204"/>
    <lineage>
        <taxon>Bacteria</taxon>
        <taxon>Bacillati</taxon>
        <taxon>Bacillota</taxon>
        <taxon>Bacilli</taxon>
        <taxon>Bacillales</taxon>
        <taxon>Bacillaceae</taxon>
        <taxon>Marinococcus</taxon>
    </lineage>
</organism>
<sequence>MRVGFIGTGIMGSNMVKNLMDAGEKVTIYNRTKQKAQHLIDAGAGWRETPRELVSKVDVVFTMLSNPEAVEEIANSVDGLLAGETSRKIWVDMSTVNPSFTRQMAKTAKMKEMRLVDAPVSGSKGPAEKGELVFLAGGREEDVQKVQPLLEIMGKNVHYMGGTGSGSAMKMSVNLTLMHAMTSLSEGLHAAEGLGLDKEQALDVLLQVPTTAPAVAGKRDMLLSGSYETQFPLKHAYKDLHLLEESAYQAGISLPVTGSVREAYALAKQYGMGDEDFAAVYKLLAKGSE</sequence>
<dbReference type="AlphaFoldDB" id="A0A1H2WH67"/>
<dbReference type="InterPro" id="IPR051265">
    <property type="entry name" value="HIBADH-related_NP60_sf"/>
</dbReference>
<evidence type="ECO:0000313" key="7">
    <source>
        <dbReference type="EMBL" id="SDW79846.1"/>
    </source>
</evidence>
<dbReference type="Gene3D" id="3.40.50.720">
    <property type="entry name" value="NAD(P)-binding Rossmann-like Domain"/>
    <property type="match status" value="1"/>
</dbReference>
<dbReference type="Pfam" id="PF03446">
    <property type="entry name" value="NAD_binding_2"/>
    <property type="match status" value="1"/>
</dbReference>
<dbReference type="PANTHER" id="PTHR43580">
    <property type="entry name" value="OXIDOREDUCTASE GLYR1-RELATED"/>
    <property type="match status" value="1"/>
</dbReference>
<gene>
    <name evidence="7" type="ORF">SAMN05421781_2429</name>
</gene>
<dbReference type="PANTHER" id="PTHR43580:SF2">
    <property type="entry name" value="CYTOKINE-LIKE NUCLEAR FACTOR N-PAC"/>
    <property type="match status" value="1"/>
</dbReference>
<evidence type="ECO:0000313" key="8">
    <source>
        <dbReference type="Proteomes" id="UP000199488"/>
    </source>
</evidence>
<dbReference type="InterPro" id="IPR006115">
    <property type="entry name" value="6PGDH_NADP-bd"/>
</dbReference>
<evidence type="ECO:0000256" key="1">
    <source>
        <dbReference type="ARBA" id="ARBA00009080"/>
    </source>
</evidence>
<feature type="domain" description="6-phosphogluconate dehydrogenase NADP-binding" evidence="5">
    <location>
        <begin position="2"/>
        <end position="161"/>
    </location>
</feature>
<feature type="active site" evidence="4">
    <location>
        <position position="170"/>
    </location>
</feature>
<protein>
    <submittedName>
        <fullName evidence="7">3-hydroxyisobutyrate dehydrogenase/glyoxylate/succinic semialdehyde reductase</fullName>
    </submittedName>
</protein>
<reference evidence="7 8" key="1">
    <citation type="submission" date="2016-10" db="EMBL/GenBank/DDBJ databases">
        <authorList>
            <person name="de Groot N.N."/>
        </authorList>
    </citation>
    <scope>NUCLEOTIDE SEQUENCE [LARGE SCALE GENOMIC DNA]</scope>
    <source>
        <strain evidence="7 8">DSM 23126</strain>
    </source>
</reference>
<dbReference type="SUPFAM" id="SSF48179">
    <property type="entry name" value="6-phosphogluconate dehydrogenase C-terminal domain-like"/>
    <property type="match status" value="1"/>
</dbReference>
<dbReference type="SUPFAM" id="SSF51735">
    <property type="entry name" value="NAD(P)-binding Rossmann-fold domains"/>
    <property type="match status" value="1"/>
</dbReference>
<keyword evidence="3" id="KW-0520">NAD</keyword>
<dbReference type="Proteomes" id="UP000199488">
    <property type="component" value="Unassembled WGS sequence"/>
</dbReference>
<dbReference type="GO" id="GO:0050661">
    <property type="term" value="F:NADP binding"/>
    <property type="evidence" value="ECO:0007669"/>
    <property type="project" value="InterPro"/>
</dbReference>
<evidence type="ECO:0000256" key="3">
    <source>
        <dbReference type="ARBA" id="ARBA00023027"/>
    </source>
</evidence>
<evidence type="ECO:0000256" key="4">
    <source>
        <dbReference type="PIRSR" id="PIRSR000103-1"/>
    </source>
</evidence>
<evidence type="ECO:0000259" key="5">
    <source>
        <dbReference type="Pfam" id="PF03446"/>
    </source>
</evidence>
<accession>A0A1H2WH67</accession>
<dbReference type="InterPro" id="IPR036291">
    <property type="entry name" value="NAD(P)-bd_dom_sf"/>
</dbReference>
<dbReference type="PIRSF" id="PIRSF000103">
    <property type="entry name" value="HIBADH"/>
    <property type="match status" value="1"/>
</dbReference>
<evidence type="ECO:0000259" key="6">
    <source>
        <dbReference type="Pfam" id="PF14833"/>
    </source>
</evidence>
<dbReference type="EMBL" id="FNNC01000005">
    <property type="protein sequence ID" value="SDW79846.1"/>
    <property type="molecule type" value="Genomic_DNA"/>
</dbReference>
<name>A0A1H2WH67_9BACI</name>
<dbReference type="InterPro" id="IPR008927">
    <property type="entry name" value="6-PGluconate_DH-like_C_sf"/>
</dbReference>
<proteinExistence type="inferred from homology"/>
<dbReference type="STRING" id="1122204.SAMN05421781_2429"/>
<dbReference type="Pfam" id="PF14833">
    <property type="entry name" value="NAD_binding_11"/>
    <property type="match status" value="1"/>
</dbReference>
<dbReference type="GO" id="GO:0016491">
    <property type="term" value="F:oxidoreductase activity"/>
    <property type="evidence" value="ECO:0007669"/>
    <property type="project" value="UniProtKB-KW"/>
</dbReference>
<dbReference type="InterPro" id="IPR013328">
    <property type="entry name" value="6PGD_dom2"/>
</dbReference>
<dbReference type="InterPro" id="IPR029154">
    <property type="entry name" value="HIBADH-like_NADP-bd"/>
</dbReference>
<dbReference type="Gene3D" id="1.10.1040.10">
    <property type="entry name" value="N-(1-d-carboxylethyl)-l-norvaline Dehydrogenase, domain 2"/>
    <property type="match status" value="1"/>
</dbReference>
<feature type="domain" description="3-hydroxyisobutyrate dehydrogenase-like NAD-binding" evidence="6">
    <location>
        <begin position="164"/>
        <end position="284"/>
    </location>
</feature>
<comment type="similarity">
    <text evidence="1">Belongs to the HIBADH-related family.</text>
</comment>
<dbReference type="GO" id="GO:0051287">
    <property type="term" value="F:NAD binding"/>
    <property type="evidence" value="ECO:0007669"/>
    <property type="project" value="InterPro"/>
</dbReference>